<dbReference type="InterPro" id="IPR009000">
    <property type="entry name" value="Transl_B-barrel_sf"/>
</dbReference>
<dbReference type="GO" id="GO:0042256">
    <property type="term" value="P:cytosolic ribosome assembly"/>
    <property type="evidence" value="ECO:0007669"/>
    <property type="project" value="TreeGrafter"/>
</dbReference>
<comment type="caution">
    <text evidence="5">The sequence shown here is derived from an EMBL/GenBank/DDBJ whole genome shotgun (WGS) entry which is preliminary data.</text>
</comment>
<accession>K0RXG1</accession>
<dbReference type="SUPFAM" id="SSF50447">
    <property type="entry name" value="Translation proteins"/>
    <property type="match status" value="1"/>
</dbReference>
<dbReference type="GO" id="GO:0043022">
    <property type="term" value="F:ribosome binding"/>
    <property type="evidence" value="ECO:0007669"/>
    <property type="project" value="TreeGrafter"/>
</dbReference>
<dbReference type="InterPro" id="IPR014721">
    <property type="entry name" value="Ribsml_uS5_D2-typ_fold_subgr"/>
</dbReference>
<dbReference type="InterPro" id="IPR005225">
    <property type="entry name" value="Small_GTP-bd"/>
</dbReference>
<dbReference type="SUPFAM" id="SSF52540">
    <property type="entry name" value="P-loop containing nucleoside triphosphate hydrolases"/>
    <property type="match status" value="1"/>
</dbReference>
<dbReference type="Pfam" id="PF00679">
    <property type="entry name" value="EFG_C"/>
    <property type="match status" value="1"/>
</dbReference>
<dbReference type="PANTHER" id="PTHR42908">
    <property type="entry name" value="TRANSLATION ELONGATION FACTOR-RELATED"/>
    <property type="match status" value="1"/>
</dbReference>
<gene>
    <name evidence="5" type="ORF">THAOC_22867</name>
</gene>
<dbReference type="InterPro" id="IPR027417">
    <property type="entry name" value="P-loop_NTPase"/>
</dbReference>
<dbReference type="EMBL" id="AGNL01029404">
    <property type="protein sequence ID" value="EJK57124.1"/>
    <property type="molecule type" value="Genomic_DNA"/>
</dbReference>
<evidence type="ECO:0000256" key="2">
    <source>
        <dbReference type="ARBA" id="ARBA00022741"/>
    </source>
</evidence>
<dbReference type="GO" id="GO:1990904">
    <property type="term" value="C:ribonucleoprotein complex"/>
    <property type="evidence" value="ECO:0007669"/>
    <property type="project" value="TreeGrafter"/>
</dbReference>
<dbReference type="InterPro" id="IPR000795">
    <property type="entry name" value="T_Tr_GTP-bd_dom"/>
</dbReference>
<keyword evidence="3" id="KW-0342">GTP-binding</keyword>
<dbReference type="GO" id="GO:0003924">
    <property type="term" value="F:GTPase activity"/>
    <property type="evidence" value="ECO:0007669"/>
    <property type="project" value="InterPro"/>
</dbReference>
<evidence type="ECO:0000256" key="1">
    <source>
        <dbReference type="ARBA" id="ARBA00004229"/>
    </source>
</evidence>
<dbReference type="eggNOG" id="KOG0467">
    <property type="taxonomic scope" value="Eukaryota"/>
</dbReference>
<dbReference type="GO" id="GO:0005829">
    <property type="term" value="C:cytosol"/>
    <property type="evidence" value="ECO:0007669"/>
    <property type="project" value="TreeGrafter"/>
</dbReference>
<dbReference type="FunFam" id="3.30.70.870:FF:000002">
    <property type="entry name" value="Translation elongation factor 2"/>
    <property type="match status" value="1"/>
</dbReference>
<dbReference type="Pfam" id="PF00009">
    <property type="entry name" value="GTP_EFTU"/>
    <property type="match status" value="1"/>
</dbReference>
<reference evidence="5 6" key="1">
    <citation type="journal article" date="2012" name="Genome Biol.">
        <title>Genome and low-iron response of an oceanic diatom adapted to chronic iron limitation.</title>
        <authorList>
            <person name="Lommer M."/>
            <person name="Specht M."/>
            <person name="Roy A.S."/>
            <person name="Kraemer L."/>
            <person name="Andreson R."/>
            <person name="Gutowska M.A."/>
            <person name="Wolf J."/>
            <person name="Bergner S.V."/>
            <person name="Schilhabel M.B."/>
            <person name="Klostermeier U.C."/>
            <person name="Beiko R.G."/>
            <person name="Rosenstiel P."/>
            <person name="Hippler M."/>
            <person name="Laroche J."/>
        </authorList>
    </citation>
    <scope>NUCLEOTIDE SEQUENCE [LARGE SCALE GENOMIC DNA]</scope>
    <source>
        <strain evidence="5 6">CCMP1005</strain>
    </source>
</reference>
<evidence type="ECO:0000313" key="5">
    <source>
        <dbReference type="EMBL" id="EJK57124.1"/>
    </source>
</evidence>
<dbReference type="SUPFAM" id="SSF54980">
    <property type="entry name" value="EF-G C-terminal domain-like"/>
    <property type="match status" value="2"/>
</dbReference>
<dbReference type="GO" id="GO:0005525">
    <property type="term" value="F:GTP binding"/>
    <property type="evidence" value="ECO:0007669"/>
    <property type="project" value="UniProtKB-KW"/>
</dbReference>
<protein>
    <recommendedName>
        <fullName evidence="4">Tr-type G domain-containing protein</fullName>
    </recommendedName>
</protein>
<dbReference type="NCBIfam" id="TIGR00231">
    <property type="entry name" value="small_GTP"/>
    <property type="match status" value="1"/>
</dbReference>
<evidence type="ECO:0000256" key="3">
    <source>
        <dbReference type="ARBA" id="ARBA00023134"/>
    </source>
</evidence>
<dbReference type="Proteomes" id="UP000266841">
    <property type="component" value="Unassembled WGS sequence"/>
</dbReference>
<dbReference type="OrthoDB" id="364892at2759"/>
<dbReference type="PROSITE" id="PS51722">
    <property type="entry name" value="G_TR_2"/>
    <property type="match status" value="1"/>
</dbReference>
<dbReference type="InterPro" id="IPR000640">
    <property type="entry name" value="EFG_V-like"/>
</dbReference>
<dbReference type="GO" id="GO:0009507">
    <property type="term" value="C:chloroplast"/>
    <property type="evidence" value="ECO:0007669"/>
    <property type="project" value="UniProtKB-SubCell"/>
</dbReference>
<dbReference type="PRINTS" id="PR00315">
    <property type="entry name" value="ELONGATNFCT"/>
</dbReference>
<dbReference type="InterPro" id="IPR035647">
    <property type="entry name" value="EFG_III/V"/>
</dbReference>
<dbReference type="InterPro" id="IPR020568">
    <property type="entry name" value="Ribosomal_Su5_D2-typ_SF"/>
</dbReference>
<comment type="subcellular location">
    <subcellularLocation>
        <location evidence="1">Plastid</location>
        <location evidence="1">Chloroplast</location>
    </subcellularLocation>
</comment>
<dbReference type="Gene3D" id="3.30.70.870">
    <property type="entry name" value="Elongation Factor G (Translational Gtpase), domain 3"/>
    <property type="match status" value="1"/>
</dbReference>
<dbReference type="Gene3D" id="3.90.1430.10">
    <property type="entry name" value="Yeast translation eEF2 (G' domain)"/>
    <property type="match status" value="1"/>
</dbReference>
<dbReference type="Gene3D" id="3.30.230.10">
    <property type="match status" value="1"/>
</dbReference>
<dbReference type="OMA" id="SKKKCAM"/>
<dbReference type="SMART" id="SM00838">
    <property type="entry name" value="EFG_C"/>
    <property type="match status" value="1"/>
</dbReference>
<keyword evidence="2" id="KW-0547">Nucleotide-binding</keyword>
<feature type="domain" description="Tr-type G" evidence="4">
    <location>
        <begin position="90"/>
        <end position="332"/>
    </location>
</feature>
<dbReference type="PANTHER" id="PTHR42908:SF3">
    <property type="entry name" value="ELONGATION FACTOR-LIKE GTPASE 1"/>
    <property type="match status" value="1"/>
</dbReference>
<name>K0RXG1_THAOC</name>
<proteinExistence type="predicted"/>
<evidence type="ECO:0000259" key="4">
    <source>
        <dbReference type="PROSITE" id="PS51722"/>
    </source>
</evidence>
<dbReference type="Gene3D" id="3.40.50.300">
    <property type="entry name" value="P-loop containing nucleotide triphosphate hydrolases"/>
    <property type="match status" value="1"/>
</dbReference>
<dbReference type="AlphaFoldDB" id="K0RXG1"/>
<keyword evidence="6" id="KW-1185">Reference proteome</keyword>
<dbReference type="Gene3D" id="2.40.30.10">
    <property type="entry name" value="Translation factors"/>
    <property type="match status" value="1"/>
</dbReference>
<dbReference type="Gene3D" id="3.30.70.240">
    <property type="match status" value="1"/>
</dbReference>
<sequence length="1177" mass="128796">MPRRATHAPAPCRDCRDAAAAPDRHIARKPPKLNCNQIKSTAIRQAGSKWPCHGIRLYCVGGDATGALPLHDGTVDYHTNKAEAMLPHPESTRLVTIIAHVDHGKTTLADNLVESNGIISERLAGTLRYLDSDAEEQRRGITMRASAIGLRHLYNPPKLAQKGNQVSNPSEPRQMVVHLIDSPGHVDFSAEVTSSLLLCDSAILVVDAVEGLCARTHSLVREAYMHQLVPVLVINKVDRLCTELGLDPTESYVRLRELIESMNAVCASMINSATLGRDGDSVACDERREVEEMAWNFDPVRGNVVFASALHGWGFTVPTLARSLFKTKTIPMKPPMLRQYLFGDFKYNGESGKVLKWKPSGGGSGEPMFAEFALAPLWEIYEGISQAASSVGMKSELFNNGMQNSANKKTEHAKIVATTSGMTRVITSIQLGSTALSVISPQSNGNSVPKNSYELQQILSRIGAGSESSIVSAVMRRYRPLSDSVLDAVCETGPSPADAIKNYRTKTLALQSPVGESRVALDELERIQQAVRECDSREGAPTVAHVCKFAPTTRASVNDPELPALQSGEDPSTNNNMLLGIARVLSGNLRTEDVDYHMFGPRYCESEGHGVPTQRIRCYLLMGAEFVKVDSVPAGHICAIYNLEELHLKTVTLCDRRNCMPLRGFEFGLQPLVKVNVEAVSAADTHALERGLLKLSLADSSVEVTATAKGERILACLGEIHLEQAILELQNTYCERVVKMRVSDPITAFCETTDWFTNEGDFESFLDDKRPPLRQATIPPYCDEEGLAYANRGRCRTLLSGRGAAISMRAIPLPRKVYDCLRNKHVVEGSEDELIAVAKALRCFEDESLTQPESALGVLLKSLDDIDDNGNALIECSLLSTGYSVKSVKSTNGEVYMTRKDQKKENDDDFKENSIEGLQEYQSTRKMIRKGLIIANDDHDAVSFSADSVALEKWSHDMRGSALAGFQLAMRAGPLCEEPVRGVAVVLEACEIAVDENGKVAKEITGGMTVAALRQGIRCCLLTRPARLVEGHLRLTLHSSLSGLGSLHAVLSKRRGKVITDDMVDGTDLIQVTATIPQAESFGLAPELLKKSSGEVTAPELVFSHFDFLDEDPFWVPQTQEEREDFGSNLETGDSSTGLNNTALKYIRMVRNRKGLLVDSSKIVVAAEKQRTLSRKK</sequence>
<evidence type="ECO:0000313" key="6">
    <source>
        <dbReference type="Proteomes" id="UP000266841"/>
    </source>
</evidence>
<organism evidence="5 6">
    <name type="scientific">Thalassiosira oceanica</name>
    <name type="common">Marine diatom</name>
    <dbReference type="NCBI Taxonomy" id="159749"/>
    <lineage>
        <taxon>Eukaryota</taxon>
        <taxon>Sar</taxon>
        <taxon>Stramenopiles</taxon>
        <taxon>Ochrophyta</taxon>
        <taxon>Bacillariophyta</taxon>
        <taxon>Coscinodiscophyceae</taxon>
        <taxon>Thalassiosirophycidae</taxon>
        <taxon>Thalassiosirales</taxon>
        <taxon>Thalassiosiraceae</taxon>
        <taxon>Thalassiosira</taxon>
    </lineage>
</organism>
<dbReference type="SUPFAM" id="SSF54211">
    <property type="entry name" value="Ribosomal protein S5 domain 2-like"/>
    <property type="match status" value="1"/>
</dbReference>